<evidence type="ECO:0000313" key="1">
    <source>
        <dbReference type="EMBL" id="KAI5069601.1"/>
    </source>
</evidence>
<gene>
    <name evidence="1" type="ORF">GOP47_0015902</name>
</gene>
<dbReference type="Proteomes" id="UP000886520">
    <property type="component" value="Chromosome 15"/>
</dbReference>
<sequence length="178" mass="21096">MDMDTKEIFNRMIQHPSLKDIQNDKASTPYFADSLIGNIRNTLQDLKRPQTEDEMFLKRFTMMMHLNEKNLEEAQGLNVNFVSKLLSIHRRNLYGAKNRLLQQTEKTTLSFATCHRSLPKTSILEEVKELIVNFWMLETHVSPKKKDICRKRIGRKEYSEHPIRLLEVSQIWKKVYAM</sequence>
<proteinExistence type="predicted"/>
<keyword evidence="2" id="KW-1185">Reference proteome</keyword>
<dbReference type="EMBL" id="JABFUD020000015">
    <property type="protein sequence ID" value="KAI5069601.1"/>
    <property type="molecule type" value="Genomic_DNA"/>
</dbReference>
<organism evidence="1 2">
    <name type="scientific">Adiantum capillus-veneris</name>
    <name type="common">Maidenhair fern</name>
    <dbReference type="NCBI Taxonomy" id="13818"/>
    <lineage>
        <taxon>Eukaryota</taxon>
        <taxon>Viridiplantae</taxon>
        <taxon>Streptophyta</taxon>
        <taxon>Embryophyta</taxon>
        <taxon>Tracheophyta</taxon>
        <taxon>Polypodiopsida</taxon>
        <taxon>Polypodiidae</taxon>
        <taxon>Polypodiales</taxon>
        <taxon>Pteridineae</taxon>
        <taxon>Pteridaceae</taxon>
        <taxon>Vittarioideae</taxon>
        <taxon>Adiantum</taxon>
    </lineage>
</organism>
<evidence type="ECO:0000313" key="2">
    <source>
        <dbReference type="Proteomes" id="UP000886520"/>
    </source>
</evidence>
<name>A0A9D4ULG2_ADICA</name>
<dbReference type="AlphaFoldDB" id="A0A9D4ULG2"/>
<accession>A0A9D4ULG2</accession>
<dbReference type="OrthoDB" id="5986127at2759"/>
<protein>
    <submittedName>
        <fullName evidence="1">Uncharacterized protein</fullName>
    </submittedName>
</protein>
<reference evidence="1" key="1">
    <citation type="submission" date="2021-01" db="EMBL/GenBank/DDBJ databases">
        <title>Adiantum capillus-veneris genome.</title>
        <authorList>
            <person name="Fang Y."/>
            <person name="Liao Q."/>
        </authorList>
    </citation>
    <scope>NUCLEOTIDE SEQUENCE</scope>
    <source>
        <strain evidence="1">H3</strain>
        <tissue evidence="1">Leaf</tissue>
    </source>
</reference>
<comment type="caution">
    <text evidence="1">The sequence shown here is derived from an EMBL/GenBank/DDBJ whole genome shotgun (WGS) entry which is preliminary data.</text>
</comment>